<dbReference type="CDD" id="cd14797">
    <property type="entry name" value="DUF302"/>
    <property type="match status" value="1"/>
</dbReference>
<dbReference type="InterPro" id="IPR005180">
    <property type="entry name" value="DUF302"/>
</dbReference>
<dbReference type="SUPFAM" id="SSF103247">
    <property type="entry name" value="TT1751-like"/>
    <property type="match status" value="1"/>
</dbReference>
<dbReference type="AlphaFoldDB" id="A0A368HDR0"/>
<gene>
    <name evidence="3" type="ORF">C4900_12350</name>
</gene>
<proteinExistence type="predicted"/>
<protein>
    <recommendedName>
        <fullName evidence="2">DUF302 domain-containing protein</fullName>
    </recommendedName>
</protein>
<evidence type="ECO:0000313" key="3">
    <source>
        <dbReference type="EMBL" id="RCN56575.1"/>
    </source>
</evidence>
<name>A0A368HDR0_9GAMM</name>
<accession>A0A368HDR0</accession>
<sequence>MRRFLIGAAFALGTIGTCYAHNPLNAIQGPHIDLDKTVIKVPLAKGVSPKSALQAMKIEADTVNMKYVGELQLSKQLKNMGIKSGQLTVYEFCSPPIAHLMVDADPAFAAYLPCRITMVAAGGRVWLEMVNLNMIINGAHLKGKLRTQALRVRDDLDSILWAGAKGNW</sequence>
<dbReference type="EMBL" id="PSYR01000002">
    <property type="protein sequence ID" value="RCN56575.1"/>
    <property type="molecule type" value="Genomic_DNA"/>
</dbReference>
<keyword evidence="1" id="KW-0732">Signal</keyword>
<dbReference type="Gene3D" id="3.30.310.70">
    <property type="entry name" value="TT1751-like domain"/>
    <property type="match status" value="1"/>
</dbReference>
<dbReference type="RefSeq" id="WP_114283177.1">
    <property type="nucleotide sequence ID" value="NZ_PSYR01000002.1"/>
</dbReference>
<keyword evidence="4" id="KW-1185">Reference proteome</keyword>
<comment type="caution">
    <text evidence="3">The sequence shown here is derived from an EMBL/GenBank/DDBJ whole genome shotgun (WGS) entry which is preliminary data.</text>
</comment>
<feature type="domain" description="DUF302" evidence="2">
    <location>
        <begin position="73"/>
        <end position="131"/>
    </location>
</feature>
<reference evidence="3 4" key="1">
    <citation type="submission" date="2018-02" db="EMBL/GenBank/DDBJ databases">
        <title>Insights into the biology of acidophilic members of the Acidiferrobacteraceae family derived from comparative genomic analyses.</title>
        <authorList>
            <person name="Issotta F."/>
            <person name="Thyssen C."/>
            <person name="Mena C."/>
            <person name="Moya A."/>
            <person name="Bellenberg S."/>
            <person name="Sproer C."/>
            <person name="Covarrubias P.C."/>
            <person name="Sand W."/>
            <person name="Quatrini R."/>
            <person name="Vera M."/>
        </authorList>
    </citation>
    <scope>NUCLEOTIDE SEQUENCE [LARGE SCALE GENOMIC DNA]</scope>
    <source>
        <strain evidence="4">m-1</strain>
    </source>
</reference>
<evidence type="ECO:0000259" key="2">
    <source>
        <dbReference type="Pfam" id="PF03625"/>
    </source>
</evidence>
<feature type="chain" id="PRO_5017000971" description="DUF302 domain-containing protein" evidence="1">
    <location>
        <begin position="21"/>
        <end position="168"/>
    </location>
</feature>
<organism evidence="3 4">
    <name type="scientific">Acidiferrobacter thiooxydans</name>
    <dbReference type="NCBI Taxonomy" id="163359"/>
    <lineage>
        <taxon>Bacteria</taxon>
        <taxon>Pseudomonadati</taxon>
        <taxon>Pseudomonadota</taxon>
        <taxon>Gammaproteobacteria</taxon>
        <taxon>Acidiferrobacterales</taxon>
        <taxon>Acidiferrobacteraceae</taxon>
        <taxon>Acidiferrobacter</taxon>
    </lineage>
</organism>
<evidence type="ECO:0000256" key="1">
    <source>
        <dbReference type="SAM" id="SignalP"/>
    </source>
</evidence>
<dbReference type="OrthoDB" id="9783833at2"/>
<evidence type="ECO:0000313" key="4">
    <source>
        <dbReference type="Proteomes" id="UP000253250"/>
    </source>
</evidence>
<dbReference type="Proteomes" id="UP000253250">
    <property type="component" value="Unassembled WGS sequence"/>
</dbReference>
<dbReference type="Pfam" id="PF03625">
    <property type="entry name" value="DUF302"/>
    <property type="match status" value="1"/>
</dbReference>
<dbReference type="InterPro" id="IPR035923">
    <property type="entry name" value="TT1751-like_sf"/>
</dbReference>
<feature type="signal peptide" evidence="1">
    <location>
        <begin position="1"/>
        <end position="20"/>
    </location>
</feature>